<evidence type="ECO:0000313" key="3">
    <source>
        <dbReference type="Proteomes" id="UP000250053"/>
    </source>
</evidence>
<evidence type="ECO:0000256" key="1">
    <source>
        <dbReference type="SAM" id="MobiDB-lite"/>
    </source>
</evidence>
<evidence type="ECO:0000313" key="2">
    <source>
        <dbReference type="EMBL" id="BBC53799.1"/>
    </source>
</evidence>
<sequence>MNVELMLSFRNRRRHQRTGWKPRPTTTKKGTK</sequence>
<feature type="compositionally biased region" description="Basic residues" evidence="1">
    <location>
        <begin position="10"/>
        <end position="20"/>
    </location>
</feature>
<organism evidence="2 3">
    <name type="scientific">Mycobacterium phage PP</name>
    <dbReference type="NCBI Taxonomy" id="2077134"/>
    <lineage>
        <taxon>Viruses</taxon>
        <taxon>Duplodnaviria</taxon>
        <taxon>Heunggongvirae</taxon>
        <taxon>Uroviricota</taxon>
        <taxon>Caudoviricetes</taxon>
        <taxon>Sagamiharavirus</taxon>
        <taxon>Sagamiharavirus PP</taxon>
    </lineage>
</organism>
<dbReference type="RefSeq" id="YP_010062226.1">
    <property type="nucleotide sequence ID" value="NC_054792.1"/>
</dbReference>
<name>A0A2Z5XVB1_9CAUD</name>
<protein>
    <submittedName>
        <fullName evidence="2">Uncharacterized protein</fullName>
    </submittedName>
</protein>
<dbReference type="KEGG" id="vg:64871887"/>
<keyword evidence="3" id="KW-1185">Reference proteome</keyword>
<reference evidence="2 3" key="1">
    <citation type="submission" date="2018-01" db="EMBL/GenBank/DDBJ databases">
        <title>Genome sequence of Mycobacterium phage PP.</title>
        <authorList>
            <person name="Uchiyama J."/>
            <person name="Matsuzaki S."/>
        </authorList>
    </citation>
    <scope>NUCLEOTIDE SEQUENCE [LARGE SCALE GENOMIC DNA]</scope>
</reference>
<feature type="compositionally biased region" description="Low complexity" evidence="1">
    <location>
        <begin position="21"/>
        <end position="32"/>
    </location>
</feature>
<dbReference type="EMBL" id="AP018486">
    <property type="protein sequence ID" value="BBC53799.1"/>
    <property type="molecule type" value="Genomic_DNA"/>
</dbReference>
<dbReference type="GeneID" id="64871887"/>
<dbReference type="Proteomes" id="UP000250053">
    <property type="component" value="Segment"/>
</dbReference>
<feature type="region of interest" description="Disordered" evidence="1">
    <location>
        <begin position="1"/>
        <end position="32"/>
    </location>
</feature>
<proteinExistence type="predicted"/>
<accession>A0A2Z5XVB1</accession>